<evidence type="ECO:0000313" key="2">
    <source>
        <dbReference type="EMBL" id="CCC05759.1"/>
    </source>
</evidence>
<protein>
    <submittedName>
        <fullName evidence="2">WGS project CABT00000000 data, contig 2.473</fullName>
    </submittedName>
</protein>
<dbReference type="InParanoid" id="F7WCZ7"/>
<proteinExistence type="predicted"/>
<feature type="compositionally biased region" description="Basic and acidic residues" evidence="1">
    <location>
        <begin position="24"/>
        <end position="36"/>
    </location>
</feature>
<name>F7WCZ7_SORMK</name>
<reference evidence="2 3" key="1">
    <citation type="journal article" date="2010" name="PLoS Genet.">
        <title>De novo assembly of a 40 Mb eukaryotic genome from short sequence reads: Sordaria macrospora, a model organism for fungal morphogenesis.</title>
        <authorList>
            <person name="Nowrousian M."/>
            <person name="Stajich J."/>
            <person name="Chu M."/>
            <person name="Engh I."/>
            <person name="Espagne E."/>
            <person name="Halliday K."/>
            <person name="Kamerewerd J."/>
            <person name="Kempken F."/>
            <person name="Knab B."/>
            <person name="Kuo H.C."/>
            <person name="Osiewacz H.D."/>
            <person name="Poeggeler S."/>
            <person name="Read N."/>
            <person name="Seiler S."/>
            <person name="Smith K."/>
            <person name="Zickler D."/>
            <person name="Kueck U."/>
            <person name="Freitag M."/>
        </authorList>
    </citation>
    <scope>NUCLEOTIDE SEQUENCE [LARGE SCALE GENOMIC DNA]</scope>
    <source>
        <strain evidence="3">ATCC MYA-333 / DSM 997 / K(L3346) / K-hell</strain>
        <tissue evidence="2">Mycelium</tissue>
    </source>
</reference>
<feature type="region of interest" description="Disordered" evidence="1">
    <location>
        <begin position="1"/>
        <end position="69"/>
    </location>
</feature>
<organism evidence="2 3">
    <name type="scientific">Sordaria macrospora (strain ATCC MYA-333 / DSM 997 / K(L3346) / K-hell)</name>
    <dbReference type="NCBI Taxonomy" id="771870"/>
    <lineage>
        <taxon>Eukaryota</taxon>
        <taxon>Fungi</taxon>
        <taxon>Dikarya</taxon>
        <taxon>Ascomycota</taxon>
        <taxon>Pezizomycotina</taxon>
        <taxon>Sordariomycetes</taxon>
        <taxon>Sordariomycetidae</taxon>
        <taxon>Sordariales</taxon>
        <taxon>Sordariaceae</taxon>
        <taxon>Sordaria</taxon>
    </lineage>
</organism>
<sequence length="128" mass="13437">MHEVGLDRQDRQSGKLAGQRRRGRPQEIARDIDRDIGGGSMQLSRIGVLTDDPDPNSTTATPSPTAPTSSGQIVFRIAVSARNQRAGIAFCGNASPASTSVRKAGSARVAIGTSSLRSITGPLRAGRR</sequence>
<evidence type="ECO:0000256" key="1">
    <source>
        <dbReference type="SAM" id="MobiDB-lite"/>
    </source>
</evidence>
<feature type="compositionally biased region" description="Basic and acidic residues" evidence="1">
    <location>
        <begin position="1"/>
        <end position="13"/>
    </location>
</feature>
<dbReference type="Proteomes" id="UP000001881">
    <property type="component" value="Unassembled WGS sequence"/>
</dbReference>
<dbReference type="AlphaFoldDB" id="F7WCZ7"/>
<evidence type="ECO:0000313" key="3">
    <source>
        <dbReference type="Proteomes" id="UP000001881"/>
    </source>
</evidence>
<accession>F7WCZ7</accession>
<feature type="compositionally biased region" description="Low complexity" evidence="1">
    <location>
        <begin position="55"/>
        <end position="69"/>
    </location>
</feature>
<keyword evidence="3" id="KW-1185">Reference proteome</keyword>
<dbReference type="EMBL" id="CABT02000473">
    <property type="protein sequence ID" value="CCC05759.1"/>
    <property type="molecule type" value="Genomic_DNA"/>
</dbReference>
<dbReference type="HOGENOM" id="CLU_1960941_0_0_1"/>
<comment type="caution">
    <text evidence="2">The sequence shown here is derived from an EMBL/GenBank/DDBJ whole genome shotgun (WGS) entry which is preliminary data.</text>
</comment>
<gene>
    <name evidence="2" type="ORF">SMAC_10639</name>
</gene>